<evidence type="ECO:0000313" key="4">
    <source>
        <dbReference type="Proteomes" id="UP001501353"/>
    </source>
</evidence>
<sequence length="424" mass="46955">MEKDTRPHSRIESNGSSHDNGQHDSSDEMQLSLTDLVVPLWRGRKLILAGALIAMLLGAAVSLKLSKYRSEGFLQFGGAIPLPRERLPGDKEPLPSPGIALADYKRYAAAFGTPGRLDQFITQNKLTGTPEAMALQRTFASKDGITALVQPVYPFTKLDAKELMEQTKDASNNVIGLRINYAAGTPEMAQHLVTLLGGYAMDGIIYLTYSDALRFKHSEITARVTKLDNDIIDLKERLDSYQRQGTALRQIVTRYPDMAGAAGRQPFLVTGDNARYLPPVTHLMSTEVGTSEANEAITTAQREQRQALILRDYYDRAKSVLDGGNSSATMLRSLETIKEEVFKKQDLKDPVVKEVYNTITIDNQKSINLYLEKTRFIAGPSLPESHTLPLSTTLLISLLLGVVLSSLLVYGRNWWGANRQRITS</sequence>
<feature type="transmembrane region" description="Helical" evidence="2">
    <location>
        <begin position="390"/>
        <end position="411"/>
    </location>
</feature>
<evidence type="ECO:0000256" key="2">
    <source>
        <dbReference type="SAM" id="Phobius"/>
    </source>
</evidence>
<dbReference type="RefSeq" id="WP_344761488.1">
    <property type="nucleotide sequence ID" value="NZ_BAAAZE010000002.1"/>
</dbReference>
<reference evidence="4" key="1">
    <citation type="journal article" date="2019" name="Int. J. Syst. Evol. Microbiol.">
        <title>The Global Catalogue of Microorganisms (GCM) 10K type strain sequencing project: providing services to taxonomists for standard genome sequencing and annotation.</title>
        <authorList>
            <consortium name="The Broad Institute Genomics Platform"/>
            <consortium name="The Broad Institute Genome Sequencing Center for Infectious Disease"/>
            <person name="Wu L."/>
            <person name="Ma J."/>
        </authorList>
    </citation>
    <scope>NUCLEOTIDE SEQUENCE [LARGE SCALE GENOMIC DNA]</scope>
    <source>
        <strain evidence="4">JCM 16673</strain>
    </source>
</reference>
<keyword evidence="2" id="KW-1133">Transmembrane helix</keyword>
<dbReference type="Proteomes" id="UP001501353">
    <property type="component" value="Unassembled WGS sequence"/>
</dbReference>
<evidence type="ECO:0000313" key="3">
    <source>
        <dbReference type="EMBL" id="GAA4012856.1"/>
    </source>
</evidence>
<feature type="transmembrane region" description="Helical" evidence="2">
    <location>
        <begin position="46"/>
        <end position="65"/>
    </location>
</feature>
<keyword evidence="2" id="KW-0812">Transmembrane</keyword>
<gene>
    <name evidence="3" type="ORF">GCM10022212_03420</name>
</gene>
<dbReference type="EMBL" id="BAAAZE010000002">
    <property type="protein sequence ID" value="GAA4012856.1"/>
    <property type="molecule type" value="Genomic_DNA"/>
</dbReference>
<keyword evidence="4" id="KW-1185">Reference proteome</keyword>
<proteinExistence type="predicted"/>
<organism evidence="3 4">
    <name type="scientific">Actimicrobium antarcticum</name>
    <dbReference type="NCBI Taxonomy" id="1051899"/>
    <lineage>
        <taxon>Bacteria</taxon>
        <taxon>Pseudomonadati</taxon>
        <taxon>Pseudomonadota</taxon>
        <taxon>Betaproteobacteria</taxon>
        <taxon>Burkholderiales</taxon>
        <taxon>Oxalobacteraceae</taxon>
        <taxon>Actimicrobium</taxon>
    </lineage>
</organism>
<evidence type="ECO:0000256" key="1">
    <source>
        <dbReference type="SAM" id="MobiDB-lite"/>
    </source>
</evidence>
<protein>
    <recommendedName>
        <fullName evidence="5">Lipopolysaccharide biosynthesis protein</fullName>
    </recommendedName>
</protein>
<evidence type="ECO:0008006" key="5">
    <source>
        <dbReference type="Google" id="ProtNLM"/>
    </source>
</evidence>
<feature type="region of interest" description="Disordered" evidence="1">
    <location>
        <begin position="1"/>
        <end position="26"/>
    </location>
</feature>
<comment type="caution">
    <text evidence="3">The sequence shown here is derived from an EMBL/GenBank/DDBJ whole genome shotgun (WGS) entry which is preliminary data.</text>
</comment>
<feature type="compositionally biased region" description="Basic and acidic residues" evidence="1">
    <location>
        <begin position="1"/>
        <end position="11"/>
    </location>
</feature>
<accession>A0ABP7SKF7</accession>
<name>A0ABP7SKF7_9BURK</name>
<keyword evidence="2" id="KW-0472">Membrane</keyword>